<accession>A0ABV2B404</accession>
<dbReference type="Proteomes" id="UP001460888">
    <property type="component" value="Unassembled WGS sequence"/>
</dbReference>
<evidence type="ECO:0000256" key="4">
    <source>
        <dbReference type="ARBA" id="ARBA00048462"/>
    </source>
</evidence>
<dbReference type="RefSeq" id="WP_353112961.1">
    <property type="nucleotide sequence ID" value="NZ_APND01000005.1"/>
</dbReference>
<keyword evidence="7" id="KW-1185">Reference proteome</keyword>
<dbReference type="InterPro" id="IPR050858">
    <property type="entry name" value="Mal-CoA-ACP_Trans/PKS_FabD"/>
</dbReference>
<comment type="caution">
    <text evidence="6">The sequence shown here is derived from an EMBL/GenBank/DDBJ whole genome shotgun (WGS) entry which is preliminary data.</text>
</comment>
<evidence type="ECO:0000256" key="2">
    <source>
        <dbReference type="ARBA" id="ARBA00022679"/>
    </source>
</evidence>
<dbReference type="EMBL" id="APND01000005">
    <property type="protein sequence ID" value="MES1930606.1"/>
    <property type="molecule type" value="Genomic_DNA"/>
</dbReference>
<dbReference type="SUPFAM" id="SSF52151">
    <property type="entry name" value="FabD/lysophospholipase-like"/>
    <property type="match status" value="1"/>
</dbReference>
<evidence type="ECO:0000313" key="7">
    <source>
        <dbReference type="Proteomes" id="UP001460888"/>
    </source>
</evidence>
<dbReference type="PANTHER" id="PTHR42681:SF1">
    <property type="entry name" value="MALONYL-COA-ACYL CARRIER PROTEIN TRANSACYLASE, MITOCHONDRIAL"/>
    <property type="match status" value="1"/>
</dbReference>
<gene>
    <name evidence="6" type="ORF">SADO_15189</name>
</gene>
<evidence type="ECO:0000256" key="1">
    <source>
        <dbReference type="ARBA" id="ARBA00013258"/>
    </source>
</evidence>
<dbReference type="SUPFAM" id="SSF55048">
    <property type="entry name" value="Probable ACP-binding domain of malonyl-CoA ACP transacylase"/>
    <property type="match status" value="1"/>
</dbReference>
<dbReference type="SMART" id="SM00827">
    <property type="entry name" value="PKS_AT"/>
    <property type="match status" value="1"/>
</dbReference>
<evidence type="ECO:0000259" key="5">
    <source>
        <dbReference type="SMART" id="SM00827"/>
    </source>
</evidence>
<keyword evidence="2" id="KW-0808">Transferase</keyword>
<dbReference type="Pfam" id="PF00698">
    <property type="entry name" value="Acyl_transf_1"/>
    <property type="match status" value="1"/>
</dbReference>
<reference evidence="6 7" key="1">
    <citation type="submission" date="2013-03" db="EMBL/GenBank/DDBJ databases">
        <title>Salinisphaera dokdonensis CL-ES53 Genome Sequencing.</title>
        <authorList>
            <person name="Li C."/>
            <person name="Lai Q."/>
            <person name="Shao Z."/>
        </authorList>
    </citation>
    <scope>NUCLEOTIDE SEQUENCE [LARGE SCALE GENOMIC DNA]</scope>
    <source>
        <strain evidence="6 7">CL-ES53</strain>
    </source>
</reference>
<evidence type="ECO:0000313" key="6">
    <source>
        <dbReference type="EMBL" id="MES1930606.1"/>
    </source>
</evidence>
<feature type="domain" description="Malonyl-CoA:ACP transacylase (MAT)" evidence="5">
    <location>
        <begin position="6"/>
        <end position="306"/>
    </location>
</feature>
<dbReference type="InterPro" id="IPR014043">
    <property type="entry name" value="Acyl_transferase_dom"/>
</dbReference>
<dbReference type="EC" id="2.3.1.39" evidence="1"/>
<evidence type="ECO:0000256" key="3">
    <source>
        <dbReference type="ARBA" id="ARBA00023315"/>
    </source>
</evidence>
<keyword evidence="3" id="KW-0012">Acyltransferase</keyword>
<comment type="catalytic activity">
    <reaction evidence="4">
        <text>holo-[ACP] + malonyl-CoA = malonyl-[ACP] + CoA</text>
        <dbReference type="Rhea" id="RHEA:41792"/>
        <dbReference type="Rhea" id="RHEA-COMP:9623"/>
        <dbReference type="Rhea" id="RHEA-COMP:9685"/>
        <dbReference type="ChEBI" id="CHEBI:57287"/>
        <dbReference type="ChEBI" id="CHEBI:57384"/>
        <dbReference type="ChEBI" id="CHEBI:64479"/>
        <dbReference type="ChEBI" id="CHEBI:78449"/>
        <dbReference type="EC" id="2.3.1.39"/>
    </reaction>
</comment>
<dbReference type="InterPro" id="IPR016036">
    <property type="entry name" value="Malonyl_transacylase_ACP-bd"/>
</dbReference>
<dbReference type="Gene3D" id="3.40.366.10">
    <property type="entry name" value="Malonyl-Coenzyme A Acyl Carrier Protein, domain 2"/>
    <property type="match status" value="1"/>
</dbReference>
<sequence length="311" mass="32489">MGVIFTFPGQGAQRAGMLAALPDSDAVCEAKAEAEAVLGRKCAEMDTAEALADTETVQLALTIAGVASARHLQAEGAAPQAVMGLSIGAWPAAVVAGTIDYGDALKRVARRGALMRDAFPRGYGMSAVLGLAEAQVRALVQDVQGEGHIVYVGNVNSDQQIVVAGRDDALARMDTLATQAGASRVARLDMAVPSHCVLLDDSADALADTAPPSLFGTPKLAYFSANARRRLWRAGDVRDDLIYNMARNVYWAAAARIAHESGFTLAVEMPPARVLTRLHPAMDSGGEAVAVVDAGWHNAAALIRRAASSDD</sequence>
<organism evidence="6 7">
    <name type="scientific">Salinisphaera dokdonensis CL-ES53</name>
    <dbReference type="NCBI Taxonomy" id="1304272"/>
    <lineage>
        <taxon>Bacteria</taxon>
        <taxon>Pseudomonadati</taxon>
        <taxon>Pseudomonadota</taxon>
        <taxon>Gammaproteobacteria</taxon>
        <taxon>Salinisphaerales</taxon>
        <taxon>Salinisphaeraceae</taxon>
        <taxon>Salinisphaera</taxon>
    </lineage>
</organism>
<proteinExistence type="predicted"/>
<name>A0ABV2B404_9GAMM</name>
<protein>
    <recommendedName>
        <fullName evidence="1">[acyl-carrier-protein] S-malonyltransferase</fullName>
        <ecNumber evidence="1">2.3.1.39</ecNumber>
    </recommendedName>
</protein>
<dbReference type="Gene3D" id="3.30.70.250">
    <property type="entry name" value="Malonyl-CoA ACP transacylase, ACP-binding"/>
    <property type="match status" value="1"/>
</dbReference>
<dbReference type="InterPro" id="IPR016035">
    <property type="entry name" value="Acyl_Trfase/lysoPLipase"/>
</dbReference>
<dbReference type="PANTHER" id="PTHR42681">
    <property type="entry name" value="MALONYL-COA-ACYL CARRIER PROTEIN TRANSACYLASE, MITOCHONDRIAL"/>
    <property type="match status" value="1"/>
</dbReference>
<dbReference type="InterPro" id="IPR001227">
    <property type="entry name" value="Ac_transferase_dom_sf"/>
</dbReference>